<dbReference type="Proteomes" id="UP000703720">
    <property type="component" value="Unassembled WGS sequence"/>
</dbReference>
<evidence type="ECO:0000313" key="4">
    <source>
        <dbReference type="Proteomes" id="UP000703720"/>
    </source>
</evidence>
<reference evidence="3 4" key="1">
    <citation type="submission" date="2021-03" db="EMBL/GenBank/DDBJ databases">
        <title>Sequencing the genomes of 1000 actinobacteria strains.</title>
        <authorList>
            <person name="Klenk H.-P."/>
        </authorList>
    </citation>
    <scope>NUCLEOTIDE SEQUENCE [LARGE SCALE GENOMIC DNA]</scope>
    <source>
        <strain evidence="3 4">DSM 13468</strain>
    </source>
</reference>
<keyword evidence="2" id="KW-0812">Transmembrane</keyword>
<evidence type="ECO:0000313" key="3">
    <source>
        <dbReference type="EMBL" id="MBP2376684.1"/>
    </source>
</evidence>
<feature type="transmembrane region" description="Helical" evidence="2">
    <location>
        <begin position="85"/>
        <end position="108"/>
    </location>
</feature>
<proteinExistence type="predicted"/>
<keyword evidence="4" id="KW-1185">Reference proteome</keyword>
<organism evidence="3 4">
    <name type="scientific">Microbacterium phyllosphaerae</name>
    <dbReference type="NCBI Taxonomy" id="124798"/>
    <lineage>
        <taxon>Bacteria</taxon>
        <taxon>Bacillati</taxon>
        <taxon>Actinomycetota</taxon>
        <taxon>Actinomycetes</taxon>
        <taxon>Micrococcales</taxon>
        <taxon>Microbacteriaceae</taxon>
        <taxon>Microbacterium</taxon>
    </lineage>
</organism>
<feature type="region of interest" description="Disordered" evidence="1">
    <location>
        <begin position="1"/>
        <end position="76"/>
    </location>
</feature>
<dbReference type="EMBL" id="JAGIOA010000001">
    <property type="protein sequence ID" value="MBP2376684.1"/>
    <property type="molecule type" value="Genomic_DNA"/>
</dbReference>
<gene>
    <name evidence="3" type="ORF">JOF42_000179</name>
</gene>
<keyword evidence="2" id="KW-0472">Membrane</keyword>
<sequence length="181" mass="18322">MSEPQQPPAQPYGTPPHSAPQSPPSSQTPAVEGAHPAPQHYAGQQQHPAPPQFAGQPYGSQHPPASAHPGSAATSPSSGGSLGRLAFIISLVALGIGLLVTLSFPLVVRSFYDASGIGAFSAIGNGLVLVVSVLALILGLMSMRRPGQQILTGIAIGISASATAGIVMSWLSNLAFALAYN</sequence>
<feature type="transmembrane region" description="Helical" evidence="2">
    <location>
        <begin position="150"/>
        <end position="171"/>
    </location>
</feature>
<protein>
    <submittedName>
        <fullName evidence="3">Uncharacterized protein</fullName>
    </submittedName>
</protein>
<evidence type="ECO:0000256" key="2">
    <source>
        <dbReference type="SAM" id="Phobius"/>
    </source>
</evidence>
<evidence type="ECO:0000256" key="1">
    <source>
        <dbReference type="SAM" id="MobiDB-lite"/>
    </source>
</evidence>
<dbReference type="RefSeq" id="WP_210096132.1">
    <property type="nucleotide sequence ID" value="NZ_BAAAIO010000001.1"/>
</dbReference>
<keyword evidence="2" id="KW-1133">Transmembrane helix</keyword>
<feature type="transmembrane region" description="Helical" evidence="2">
    <location>
        <begin position="114"/>
        <end position="138"/>
    </location>
</feature>
<name>A0ABS4WKG9_9MICO</name>
<feature type="compositionally biased region" description="Pro residues" evidence="1">
    <location>
        <begin position="1"/>
        <end position="23"/>
    </location>
</feature>
<comment type="caution">
    <text evidence="3">The sequence shown here is derived from an EMBL/GenBank/DDBJ whole genome shotgun (WGS) entry which is preliminary data.</text>
</comment>
<accession>A0ABS4WKG9</accession>
<feature type="compositionally biased region" description="Low complexity" evidence="1">
    <location>
        <begin position="63"/>
        <end position="76"/>
    </location>
</feature>